<proteinExistence type="predicted"/>
<feature type="transmembrane region" description="Helical" evidence="6">
    <location>
        <begin position="418"/>
        <end position="446"/>
    </location>
</feature>
<feature type="transmembrane region" description="Helical" evidence="6">
    <location>
        <begin position="393"/>
        <end position="412"/>
    </location>
</feature>
<feature type="transmembrane region" description="Helical" evidence="6">
    <location>
        <begin position="302"/>
        <end position="331"/>
    </location>
</feature>
<dbReference type="InterPro" id="IPR038766">
    <property type="entry name" value="Membrane_comp_ABC_pdt"/>
</dbReference>
<dbReference type="InterPro" id="IPR003838">
    <property type="entry name" value="ABC3_permease_C"/>
</dbReference>
<dbReference type="InterPro" id="IPR036259">
    <property type="entry name" value="MFS_trans_sf"/>
</dbReference>
<evidence type="ECO:0000313" key="8">
    <source>
        <dbReference type="EMBL" id="QDA57697.1"/>
    </source>
</evidence>
<name>A0A5B7ZSE0_9GAMM</name>
<evidence type="ECO:0000313" key="9">
    <source>
        <dbReference type="Proteomes" id="UP000308149"/>
    </source>
</evidence>
<feature type="transmembrane region" description="Helical" evidence="6">
    <location>
        <begin position="703"/>
        <end position="726"/>
    </location>
</feature>
<feature type="transmembrane region" description="Helical" evidence="6">
    <location>
        <begin position="467"/>
        <end position="488"/>
    </location>
</feature>
<evidence type="ECO:0000256" key="3">
    <source>
        <dbReference type="ARBA" id="ARBA00022692"/>
    </source>
</evidence>
<keyword evidence="5 6" id="KW-0472">Membrane</keyword>
<evidence type="ECO:0000256" key="6">
    <source>
        <dbReference type="SAM" id="Phobius"/>
    </source>
</evidence>
<dbReference type="SUPFAM" id="SSF103473">
    <property type="entry name" value="MFS general substrate transporter"/>
    <property type="match status" value="1"/>
</dbReference>
<feature type="transmembrane region" description="Helical" evidence="6">
    <location>
        <begin position="351"/>
        <end position="373"/>
    </location>
</feature>
<feature type="domain" description="ABC3 transporter permease C-terminal" evidence="7">
    <location>
        <begin position="261"/>
        <end position="376"/>
    </location>
</feature>
<keyword evidence="2" id="KW-1003">Cell membrane</keyword>
<evidence type="ECO:0000256" key="5">
    <source>
        <dbReference type="ARBA" id="ARBA00023136"/>
    </source>
</evidence>
<reference evidence="8 9" key="1">
    <citation type="submission" date="2019-06" db="EMBL/GenBank/DDBJ databases">
        <title>Thermomonas aquatica sp. nov., isolated from an industrial wastewater treatment plant.</title>
        <authorList>
            <person name="Jeon J.H."/>
            <person name="Park D.-S."/>
        </authorList>
    </citation>
    <scope>NUCLEOTIDE SEQUENCE [LARGE SCALE GENOMIC DNA]</scope>
    <source>
        <strain evidence="8 9">SY21</strain>
    </source>
</reference>
<dbReference type="GO" id="GO:0005886">
    <property type="term" value="C:plasma membrane"/>
    <property type="evidence" value="ECO:0007669"/>
    <property type="project" value="UniProtKB-SubCell"/>
</dbReference>
<feature type="transmembrane region" description="Helical" evidence="6">
    <location>
        <begin position="756"/>
        <end position="779"/>
    </location>
</feature>
<feature type="domain" description="ABC3 transporter permease C-terminal" evidence="7">
    <location>
        <begin position="708"/>
        <end position="818"/>
    </location>
</feature>
<dbReference type="OrthoDB" id="5292592at2"/>
<keyword evidence="9" id="KW-1185">Reference proteome</keyword>
<sequence>MTFAGTMRMATRQAWQGWRNGEFGVLLAALFVAVLALAGVGSIAQRTTDALAEQSRRLVGGDAAFSSDDRAIDAAQRDAQRLHLRMFRSVELASMVGSHEAAPQLGTLKALADDAPLLGPYTVRTAQGVQRLPRPAAGTLWLSDTGAQRMRSKLGGMVEVGGRPLRLAGIVVEEPDRPLNGVELGPRVILPLSEVEAGGLLGPGARATWRVAVTGAPVAIAQWVKAREAERMPGARVETGDDLSPQLRNALERAQRFLSVSLVLTAALAAVAIGMAARQHAERHRQIAATLRALGAGQRDIVGLYVGTLAILGGIAILAAVIAAAVLQQIAGAWIAEQLGTALPPARLLPLLQGALVGIWILLTFALPPLLALRRVSALAVLRSDLRTPSPPALLLFALALLGLLALFWQAAGNAQAAGILLGGLLATTLVLGIAGWALAALVARAGRGGSGITRYALLNLSRRHRLTVAQVVALGTSLMALLLLLLVRTDVWEQWQATVRGDAPNRFVINVQPEQRPAFDAVLRRLDYHSVGLSPLIRARYIGPSAQQRGRPAPEGRGERLADREFNLSTADALPAGNTLKAGKFWNAATARNEFSVETRFAEQLRWQLGDKITFDVAGQRIEGKITSLRDVRWESFTPNFFVLASPNMARELPATYITAVRVPRGDTALASALSQALPNANVIDIDAITGEIRCIGDQAALVIQVVFWFAFLSGCLVFVAAVAATRRERITELGVLRTLGASSAQLRNAQLVEFGAIGAIAGGIAAVAAAGIGTLFAQRVLDLPPTWSATTLATGAIVGTVAAMLAGWLSMRRHLHATVRETLGAGS</sequence>
<evidence type="ECO:0000256" key="4">
    <source>
        <dbReference type="ARBA" id="ARBA00022989"/>
    </source>
</evidence>
<evidence type="ECO:0000256" key="2">
    <source>
        <dbReference type="ARBA" id="ARBA00022475"/>
    </source>
</evidence>
<dbReference type="AlphaFoldDB" id="A0A5B7ZSE0"/>
<gene>
    <name evidence="8" type="ORF">FHQ07_10465</name>
</gene>
<keyword evidence="4 6" id="KW-1133">Transmembrane helix</keyword>
<keyword evidence="3 6" id="KW-0812">Transmembrane</keyword>
<comment type="subcellular location">
    <subcellularLocation>
        <location evidence="1">Cell membrane</location>
        <topology evidence="1">Multi-pass membrane protein</topology>
    </subcellularLocation>
</comment>
<feature type="transmembrane region" description="Helical" evidence="6">
    <location>
        <begin position="257"/>
        <end position="277"/>
    </location>
</feature>
<evidence type="ECO:0000259" key="7">
    <source>
        <dbReference type="Pfam" id="PF02687"/>
    </source>
</evidence>
<dbReference type="EMBL" id="CP040871">
    <property type="protein sequence ID" value="QDA57697.1"/>
    <property type="molecule type" value="Genomic_DNA"/>
</dbReference>
<feature type="transmembrane region" description="Helical" evidence="6">
    <location>
        <begin position="791"/>
        <end position="812"/>
    </location>
</feature>
<dbReference type="KEGG" id="thes:FHQ07_10465"/>
<protein>
    <submittedName>
        <fullName evidence="8">FtsX-like permease family protein</fullName>
    </submittedName>
</protein>
<dbReference type="PANTHER" id="PTHR30287:SF1">
    <property type="entry name" value="INNER MEMBRANE PROTEIN"/>
    <property type="match status" value="1"/>
</dbReference>
<dbReference type="Proteomes" id="UP000308149">
    <property type="component" value="Chromosome"/>
</dbReference>
<organism evidence="8 9">
    <name type="scientific">Thermomonas aquatica</name>
    <dbReference type="NCBI Taxonomy" id="2202149"/>
    <lineage>
        <taxon>Bacteria</taxon>
        <taxon>Pseudomonadati</taxon>
        <taxon>Pseudomonadota</taxon>
        <taxon>Gammaproteobacteria</taxon>
        <taxon>Lysobacterales</taxon>
        <taxon>Lysobacteraceae</taxon>
        <taxon>Thermomonas</taxon>
    </lineage>
</organism>
<evidence type="ECO:0000256" key="1">
    <source>
        <dbReference type="ARBA" id="ARBA00004651"/>
    </source>
</evidence>
<dbReference type="Pfam" id="PF02687">
    <property type="entry name" value="FtsX"/>
    <property type="match status" value="2"/>
</dbReference>
<dbReference type="PANTHER" id="PTHR30287">
    <property type="entry name" value="MEMBRANE COMPONENT OF PREDICTED ABC SUPERFAMILY METABOLITE UPTAKE TRANSPORTER"/>
    <property type="match status" value="1"/>
</dbReference>
<accession>A0A5B7ZSE0</accession>